<feature type="compositionally biased region" description="Polar residues" evidence="1">
    <location>
        <begin position="276"/>
        <end position="289"/>
    </location>
</feature>
<feature type="compositionally biased region" description="Polar residues" evidence="1">
    <location>
        <begin position="545"/>
        <end position="566"/>
    </location>
</feature>
<keyword evidence="3" id="KW-1185">Reference proteome</keyword>
<dbReference type="EMBL" id="CAJFCV020000004">
    <property type="protein sequence ID" value="CAG9113420.1"/>
    <property type="molecule type" value="Genomic_DNA"/>
</dbReference>
<accession>A0A7I8XDV0</accession>
<evidence type="ECO:0000256" key="1">
    <source>
        <dbReference type="SAM" id="MobiDB-lite"/>
    </source>
</evidence>
<comment type="caution">
    <text evidence="2">The sequence shown here is derived from an EMBL/GenBank/DDBJ whole genome shotgun (WGS) entry which is preliminary data.</text>
</comment>
<protein>
    <submittedName>
        <fullName evidence="2">(pine wood nematode) hypothetical protein</fullName>
    </submittedName>
</protein>
<dbReference type="Proteomes" id="UP000659654">
    <property type="component" value="Unassembled WGS sequence"/>
</dbReference>
<dbReference type="Proteomes" id="UP000582659">
    <property type="component" value="Unassembled WGS sequence"/>
</dbReference>
<dbReference type="AlphaFoldDB" id="A0A7I8XDV0"/>
<dbReference type="EMBL" id="CAJFDI010000004">
    <property type="protein sequence ID" value="CAD5224605.1"/>
    <property type="molecule type" value="Genomic_DNA"/>
</dbReference>
<reference evidence="2" key="1">
    <citation type="submission" date="2020-09" db="EMBL/GenBank/DDBJ databases">
        <authorList>
            <person name="Kikuchi T."/>
        </authorList>
    </citation>
    <scope>NUCLEOTIDE SEQUENCE</scope>
    <source>
        <strain evidence="2">Ka4C1</strain>
    </source>
</reference>
<gene>
    <name evidence="2" type="ORF">BXYJ_LOCUS8127</name>
</gene>
<evidence type="ECO:0000313" key="3">
    <source>
        <dbReference type="Proteomes" id="UP000659654"/>
    </source>
</evidence>
<feature type="compositionally biased region" description="Polar residues" evidence="1">
    <location>
        <begin position="1"/>
        <end position="19"/>
    </location>
</feature>
<feature type="region of interest" description="Disordered" evidence="1">
    <location>
        <begin position="1"/>
        <end position="25"/>
    </location>
</feature>
<proteinExistence type="predicted"/>
<feature type="region of interest" description="Disordered" evidence="1">
    <location>
        <begin position="273"/>
        <end position="307"/>
    </location>
</feature>
<feature type="region of interest" description="Disordered" evidence="1">
    <location>
        <begin position="472"/>
        <end position="579"/>
    </location>
</feature>
<feature type="compositionally biased region" description="Basic and acidic residues" evidence="1">
    <location>
        <begin position="567"/>
        <end position="579"/>
    </location>
</feature>
<feature type="region of interest" description="Disordered" evidence="1">
    <location>
        <begin position="428"/>
        <end position="460"/>
    </location>
</feature>
<evidence type="ECO:0000313" key="2">
    <source>
        <dbReference type="EMBL" id="CAD5224605.1"/>
    </source>
</evidence>
<name>A0A7I8XDV0_BURXY</name>
<feature type="compositionally biased region" description="Polar residues" evidence="1">
    <location>
        <begin position="428"/>
        <end position="441"/>
    </location>
</feature>
<organism evidence="2 3">
    <name type="scientific">Bursaphelenchus xylophilus</name>
    <name type="common">Pinewood nematode worm</name>
    <name type="synonym">Aphelenchoides xylophilus</name>
    <dbReference type="NCBI Taxonomy" id="6326"/>
    <lineage>
        <taxon>Eukaryota</taxon>
        <taxon>Metazoa</taxon>
        <taxon>Ecdysozoa</taxon>
        <taxon>Nematoda</taxon>
        <taxon>Chromadorea</taxon>
        <taxon>Rhabditida</taxon>
        <taxon>Tylenchina</taxon>
        <taxon>Tylenchomorpha</taxon>
        <taxon>Aphelenchoidea</taxon>
        <taxon>Aphelenchoididae</taxon>
        <taxon>Bursaphelenchus</taxon>
    </lineage>
</organism>
<feature type="compositionally biased region" description="Low complexity" evidence="1">
    <location>
        <begin position="479"/>
        <end position="489"/>
    </location>
</feature>
<sequence length="631" mass="71163">MSEPTTIESSSFNQPSGYSVSEEMMEDLDDYQFCPIKKENVEEEEEYLEVIEPSEESCQDDNDLPMEGTEEIPEMINLTGRGQTKVSGRQFFDDITDLVLKHPNEFRGTRYSFAKVAEELATKYGVEAGPDFRTRVAATWNNHRRYLMVLENKGRELTKREQWILNFKKGCNMEINESEARKTTRHSRKKIKKTTALMEAVASCSHLKKSNKAGGNSVFWTLVEQRFLERLPNCSRKGLRPKLQQILSGVTVRARKKVASGRKLKSDEKLALKVNGNGNCNSPKNSTANDQDDRSHARRSRRSATTIQNTSVTSLNYSDAFKFIVCNAVAKHPELFVAQRTRNFKLGKEIWKRIEEEIREGHPGPENLSAICQAWQRCKEHAFSHKKSGKMREIDKLVFDILSKNSPESLSRRLDTINRSVGQRDSNFLESLSTEMDTTVVSERSESSSGRPRRSCRSSVANYKDPVLELSSEDDEIDSAAPSAAVSRRSVTKNSQRIELASAEAVAPTSSVIREGGGSNAPRNDENSANNARQTPMPLTEKEPSQNLNSSTTSETAPISGSSTTEKVLREEGSNRENKSLSLQEWLKVAEFCKRTKHAFRLDGNELVLTDREAPENEFRLPIDRVMSQLA</sequence>